<dbReference type="GO" id="GO:0016491">
    <property type="term" value="F:oxidoreductase activity"/>
    <property type="evidence" value="ECO:0007669"/>
    <property type="project" value="InterPro"/>
</dbReference>
<comment type="caution">
    <text evidence="3">The sequence shown here is derived from an EMBL/GenBank/DDBJ whole genome shotgun (WGS) entry which is preliminary data.</text>
</comment>
<reference evidence="3" key="2">
    <citation type="submission" date="2020-09" db="EMBL/GenBank/DDBJ databases">
        <authorList>
            <person name="Sun Q."/>
            <person name="Ohkuma M."/>
        </authorList>
    </citation>
    <scope>NUCLEOTIDE SEQUENCE</scope>
    <source>
        <strain evidence="3">JCM 3035</strain>
    </source>
</reference>
<keyword evidence="4" id="KW-1185">Reference proteome</keyword>
<gene>
    <name evidence="3" type="ORF">GCM10010094_74720</name>
</gene>
<evidence type="ECO:0000256" key="1">
    <source>
        <dbReference type="SAM" id="MobiDB-lite"/>
    </source>
</evidence>
<evidence type="ECO:0000313" key="4">
    <source>
        <dbReference type="Proteomes" id="UP000637788"/>
    </source>
</evidence>
<name>A0A917VNX1_9ACTN</name>
<organism evidence="3 4">
    <name type="scientific">Streptomyces flaveus</name>
    <dbReference type="NCBI Taxonomy" id="66370"/>
    <lineage>
        <taxon>Bacteria</taxon>
        <taxon>Bacillati</taxon>
        <taxon>Actinomycetota</taxon>
        <taxon>Actinomycetes</taxon>
        <taxon>Kitasatosporales</taxon>
        <taxon>Streptomycetaceae</taxon>
        <taxon>Streptomyces</taxon>
        <taxon>Streptomyces aurantiacus group</taxon>
    </lineage>
</organism>
<dbReference type="RefSeq" id="WP_189326184.1">
    <property type="nucleotide sequence ID" value="NZ_BMPQ01000029.1"/>
</dbReference>
<accession>A0A917VNX1</accession>
<dbReference type="InterPro" id="IPR046366">
    <property type="entry name" value="MPAB"/>
</dbReference>
<dbReference type="EMBL" id="BMPQ01000029">
    <property type="protein sequence ID" value="GGL03021.1"/>
    <property type="molecule type" value="Genomic_DNA"/>
</dbReference>
<dbReference type="PANTHER" id="PTHR36124">
    <property type="match status" value="1"/>
</dbReference>
<feature type="compositionally biased region" description="Basic and acidic residues" evidence="1">
    <location>
        <begin position="260"/>
        <end position="269"/>
    </location>
</feature>
<protein>
    <recommendedName>
        <fullName evidence="2">ER-bound oxygenase mpaB/mpaB'/Rubber oxygenase catalytic domain-containing protein</fullName>
    </recommendedName>
</protein>
<sequence>MTGADVARRTPAGRSEHPHAAYQRLALADCPKDLKLGLNLGFYRVFGIPSIARVLAGTGKLTSQPAVRAKATGTLMYTLIEHGLEDPAGRDAVARLNRLHERLSVGNDEFVYVLGAFCVTPMRWIDHHGIRRTTGREKISAHAFYFDLAERMGIKAVPASYLELARWMDDFERHHMAPSPEGETLMEATRNLLSDRFPPVVGPLVQTAASALLDDRLRQAVGISAPPPVIRLMVTTALRLRTEHTRRRRAGGPSTPRAELPVREQLPKG</sequence>
<reference evidence="3" key="1">
    <citation type="journal article" date="2014" name="Int. J. Syst. Evol. Microbiol.">
        <title>Complete genome sequence of Corynebacterium casei LMG S-19264T (=DSM 44701T), isolated from a smear-ripened cheese.</title>
        <authorList>
            <consortium name="US DOE Joint Genome Institute (JGI-PGF)"/>
            <person name="Walter F."/>
            <person name="Albersmeier A."/>
            <person name="Kalinowski J."/>
            <person name="Ruckert C."/>
        </authorList>
    </citation>
    <scope>NUCLEOTIDE SEQUENCE</scope>
    <source>
        <strain evidence="3">JCM 3035</strain>
    </source>
</reference>
<evidence type="ECO:0000259" key="2">
    <source>
        <dbReference type="Pfam" id="PF09995"/>
    </source>
</evidence>
<feature type="region of interest" description="Disordered" evidence="1">
    <location>
        <begin position="241"/>
        <end position="269"/>
    </location>
</feature>
<evidence type="ECO:0000313" key="3">
    <source>
        <dbReference type="EMBL" id="GGL03021.1"/>
    </source>
</evidence>
<feature type="domain" description="ER-bound oxygenase mpaB/mpaB'/Rubber oxygenase catalytic" evidence="2">
    <location>
        <begin position="51"/>
        <end position="229"/>
    </location>
</feature>
<dbReference type="Pfam" id="PF09995">
    <property type="entry name" value="MPAB_Lcp_cat"/>
    <property type="match status" value="1"/>
</dbReference>
<dbReference type="Proteomes" id="UP000637788">
    <property type="component" value="Unassembled WGS sequence"/>
</dbReference>
<dbReference type="AlphaFoldDB" id="A0A917VNX1"/>
<dbReference type="PANTHER" id="PTHR36124:SF1">
    <property type="entry name" value="ER-BOUND OXYGENASE MPAB_MPAB'_RUBBER OXYGENASE CATALYTIC DOMAIN-CONTAINING PROTEIN"/>
    <property type="match status" value="1"/>
</dbReference>
<dbReference type="InterPro" id="IPR018713">
    <property type="entry name" value="MPAB/Lcp_cat_dom"/>
</dbReference>
<proteinExistence type="predicted"/>